<dbReference type="EC" id="2.7.13.3" evidence="2"/>
<accession>A0A1W1UTA6</accession>
<dbReference type="STRING" id="695939.SAMN00790413_05101"/>
<protein>
    <recommendedName>
        <fullName evidence="2">histidine kinase</fullName>
        <ecNumber evidence="2">2.7.13.3</ecNumber>
    </recommendedName>
</protein>
<dbReference type="AlphaFoldDB" id="A0A1W1UTA6"/>
<dbReference type="InterPro" id="IPR005467">
    <property type="entry name" value="His_kinase_dom"/>
</dbReference>
<keyword evidence="6" id="KW-0175">Coiled coil</keyword>
<evidence type="ECO:0000256" key="4">
    <source>
        <dbReference type="ARBA" id="ARBA00022777"/>
    </source>
</evidence>
<evidence type="ECO:0000313" key="10">
    <source>
        <dbReference type="Proteomes" id="UP000192582"/>
    </source>
</evidence>
<dbReference type="PRINTS" id="PR00344">
    <property type="entry name" value="BCTRLSENSOR"/>
</dbReference>
<evidence type="ECO:0000256" key="2">
    <source>
        <dbReference type="ARBA" id="ARBA00012438"/>
    </source>
</evidence>
<keyword evidence="4 9" id="KW-0418">Kinase</keyword>
<evidence type="ECO:0000313" key="9">
    <source>
        <dbReference type="EMBL" id="SMB84365.1"/>
    </source>
</evidence>
<dbReference type="Proteomes" id="UP000192582">
    <property type="component" value="Unassembled WGS sequence"/>
</dbReference>
<keyword evidence="7" id="KW-1133">Transmembrane helix</keyword>
<dbReference type="CDD" id="cd16917">
    <property type="entry name" value="HATPase_UhpB-NarQ-NarX-like"/>
    <property type="match status" value="1"/>
</dbReference>
<keyword evidence="5" id="KW-0902">Two-component regulatory system</keyword>
<keyword evidence="10" id="KW-1185">Reference proteome</keyword>
<comment type="catalytic activity">
    <reaction evidence="1">
        <text>ATP + protein L-histidine = ADP + protein N-phospho-L-histidine.</text>
        <dbReference type="EC" id="2.7.13.3"/>
    </reaction>
</comment>
<sequence>MALRLLPGASLFPRRGPSLITRPWNLARQYSLASLLVLLLSLLLIGWWVGRQIEVGVTHRAAAAAALYVENFIVTHLQGLKRQRWLSAREKAELERLFTTTPLGHEIVSIKVWGPGGRVVYGDEAGRTFSVGEDQARAWKGEVSSDISDLTDAENVNLKAKHHRLLEIYAPMRLEGSDRVIAVAEFYQSVVPLERAIRQAQIESWLLVGAVLLLAYLLLLGLVRRGSDTIAHQQAALGAQLAEQRALMIQNAELHDRVQRAATRIAELHERVMERVSSGLHDGPAQDVSYALLRLDSLSARTERLESPYREQAEQDLAALERSLTGAMRAMRDLATEVRLPALHALTLEETLERAVRDHHNRTGSEVGTHWAGLPQQAPLPVKITAFRVVREALSNAYKHAGGQAQWVRARALENALLLEVSDGGAGFDPSVIDLEGSRLGFMGMRERVESLGGAFAVYSASSGTRVQVHLPLTVRSTLEETP</sequence>
<proteinExistence type="predicted"/>
<organism evidence="9 10">
    <name type="scientific">Deinococcus hopiensis KR-140</name>
    <dbReference type="NCBI Taxonomy" id="695939"/>
    <lineage>
        <taxon>Bacteria</taxon>
        <taxon>Thermotogati</taxon>
        <taxon>Deinococcota</taxon>
        <taxon>Deinococci</taxon>
        <taxon>Deinococcales</taxon>
        <taxon>Deinococcaceae</taxon>
        <taxon>Deinococcus</taxon>
    </lineage>
</organism>
<dbReference type="InterPro" id="IPR036890">
    <property type="entry name" value="HATPase_C_sf"/>
</dbReference>
<dbReference type="PANTHER" id="PTHR24421:SF55">
    <property type="entry name" value="SENSOR HISTIDINE KINASE YDFH"/>
    <property type="match status" value="1"/>
</dbReference>
<dbReference type="GO" id="GO:0004673">
    <property type="term" value="F:protein histidine kinase activity"/>
    <property type="evidence" value="ECO:0007669"/>
    <property type="project" value="UniProtKB-EC"/>
</dbReference>
<evidence type="ECO:0000256" key="7">
    <source>
        <dbReference type="SAM" id="Phobius"/>
    </source>
</evidence>
<dbReference type="Pfam" id="PF02518">
    <property type="entry name" value="HATPase_c"/>
    <property type="match status" value="1"/>
</dbReference>
<dbReference type="SUPFAM" id="SSF55874">
    <property type="entry name" value="ATPase domain of HSP90 chaperone/DNA topoisomerase II/histidine kinase"/>
    <property type="match status" value="1"/>
</dbReference>
<feature type="coiled-coil region" evidence="6">
    <location>
        <begin position="310"/>
        <end position="337"/>
    </location>
</feature>
<dbReference type="OrthoDB" id="9147043at2"/>
<keyword evidence="3" id="KW-0808">Transferase</keyword>
<evidence type="ECO:0000256" key="6">
    <source>
        <dbReference type="SAM" id="Coils"/>
    </source>
</evidence>
<dbReference type="PROSITE" id="PS50109">
    <property type="entry name" value="HIS_KIN"/>
    <property type="match status" value="1"/>
</dbReference>
<feature type="transmembrane region" description="Helical" evidence="7">
    <location>
        <begin position="30"/>
        <end position="49"/>
    </location>
</feature>
<evidence type="ECO:0000256" key="3">
    <source>
        <dbReference type="ARBA" id="ARBA00022679"/>
    </source>
</evidence>
<dbReference type="InterPro" id="IPR004358">
    <property type="entry name" value="Sig_transdc_His_kin-like_C"/>
</dbReference>
<keyword evidence="7" id="KW-0812">Transmembrane</keyword>
<feature type="domain" description="Histidine kinase" evidence="8">
    <location>
        <begin position="388"/>
        <end position="475"/>
    </location>
</feature>
<dbReference type="Gene3D" id="3.30.565.10">
    <property type="entry name" value="Histidine kinase-like ATPase, C-terminal domain"/>
    <property type="match status" value="1"/>
</dbReference>
<name>A0A1W1UTA6_9DEIO</name>
<keyword evidence="7" id="KW-0472">Membrane</keyword>
<dbReference type="EMBL" id="FWWU01000007">
    <property type="protein sequence ID" value="SMB84365.1"/>
    <property type="molecule type" value="Genomic_DNA"/>
</dbReference>
<evidence type="ECO:0000256" key="1">
    <source>
        <dbReference type="ARBA" id="ARBA00000085"/>
    </source>
</evidence>
<dbReference type="InterPro" id="IPR050482">
    <property type="entry name" value="Sensor_HK_TwoCompSys"/>
</dbReference>
<dbReference type="SMART" id="SM00387">
    <property type="entry name" value="HATPase_c"/>
    <property type="match status" value="1"/>
</dbReference>
<gene>
    <name evidence="9" type="ORF">SAMN00790413_05101</name>
</gene>
<reference evidence="9 10" key="1">
    <citation type="submission" date="2017-04" db="EMBL/GenBank/DDBJ databases">
        <authorList>
            <person name="Afonso C.L."/>
            <person name="Miller P.J."/>
            <person name="Scott M.A."/>
            <person name="Spackman E."/>
            <person name="Goraichik I."/>
            <person name="Dimitrov K.M."/>
            <person name="Suarez D.L."/>
            <person name="Swayne D.E."/>
        </authorList>
    </citation>
    <scope>NUCLEOTIDE SEQUENCE [LARGE SCALE GENOMIC DNA]</scope>
    <source>
        <strain evidence="9 10">KR-140</strain>
    </source>
</reference>
<evidence type="ECO:0000259" key="8">
    <source>
        <dbReference type="PROSITE" id="PS50109"/>
    </source>
</evidence>
<dbReference type="PANTHER" id="PTHR24421">
    <property type="entry name" value="NITRATE/NITRITE SENSOR PROTEIN NARX-RELATED"/>
    <property type="match status" value="1"/>
</dbReference>
<feature type="transmembrane region" description="Helical" evidence="7">
    <location>
        <begin position="205"/>
        <end position="223"/>
    </location>
</feature>
<dbReference type="GO" id="GO:0000160">
    <property type="term" value="P:phosphorelay signal transduction system"/>
    <property type="evidence" value="ECO:0007669"/>
    <property type="project" value="UniProtKB-KW"/>
</dbReference>
<evidence type="ECO:0000256" key="5">
    <source>
        <dbReference type="ARBA" id="ARBA00023012"/>
    </source>
</evidence>
<dbReference type="RefSeq" id="WP_084046794.1">
    <property type="nucleotide sequence ID" value="NZ_FWWU01000007.1"/>
</dbReference>
<dbReference type="InterPro" id="IPR003594">
    <property type="entry name" value="HATPase_dom"/>
</dbReference>